<dbReference type="NCBIfam" id="TIGR04056">
    <property type="entry name" value="OMP_RagA_SusC"/>
    <property type="match status" value="1"/>
</dbReference>
<keyword evidence="3 7" id="KW-1134">Transmembrane beta strand</keyword>
<evidence type="ECO:0000259" key="8">
    <source>
        <dbReference type="Pfam" id="PF07715"/>
    </source>
</evidence>
<organism evidence="9 10">
    <name type="scientific">Sphingobacterium psychroaquaticum</name>
    <dbReference type="NCBI Taxonomy" id="561061"/>
    <lineage>
        <taxon>Bacteria</taxon>
        <taxon>Pseudomonadati</taxon>
        <taxon>Bacteroidota</taxon>
        <taxon>Sphingobacteriia</taxon>
        <taxon>Sphingobacteriales</taxon>
        <taxon>Sphingobacteriaceae</taxon>
        <taxon>Sphingobacterium</taxon>
    </lineage>
</organism>
<evidence type="ECO:0000256" key="2">
    <source>
        <dbReference type="ARBA" id="ARBA00022448"/>
    </source>
</evidence>
<evidence type="ECO:0000256" key="4">
    <source>
        <dbReference type="ARBA" id="ARBA00022692"/>
    </source>
</evidence>
<dbReference type="NCBIfam" id="TIGR04057">
    <property type="entry name" value="SusC_RagA_signa"/>
    <property type="match status" value="1"/>
</dbReference>
<dbReference type="InterPro" id="IPR039426">
    <property type="entry name" value="TonB-dep_rcpt-like"/>
</dbReference>
<comment type="subcellular location">
    <subcellularLocation>
        <location evidence="1 7">Cell outer membrane</location>
        <topology evidence="1 7">Multi-pass membrane protein</topology>
    </subcellularLocation>
</comment>
<reference evidence="9 10" key="1">
    <citation type="submission" date="2017-04" db="EMBL/GenBank/DDBJ databases">
        <authorList>
            <person name="Afonso C.L."/>
            <person name="Miller P.J."/>
            <person name="Scott M.A."/>
            <person name="Spackman E."/>
            <person name="Goraichik I."/>
            <person name="Dimitrov K.M."/>
            <person name="Suarez D.L."/>
            <person name="Swayne D.E."/>
        </authorList>
    </citation>
    <scope>NUCLEOTIDE SEQUENCE [LARGE SCALE GENOMIC DNA]</scope>
    <source>
        <strain evidence="9 10">DSM 22418</strain>
    </source>
</reference>
<evidence type="ECO:0000256" key="5">
    <source>
        <dbReference type="ARBA" id="ARBA00023136"/>
    </source>
</evidence>
<evidence type="ECO:0000256" key="7">
    <source>
        <dbReference type="PROSITE-ProRule" id="PRU01360"/>
    </source>
</evidence>
<dbReference type="InterPro" id="IPR023997">
    <property type="entry name" value="TonB-dep_OMP_SusC/RagA_CS"/>
</dbReference>
<keyword evidence="4 7" id="KW-0812">Transmembrane</keyword>
<dbReference type="InterPro" id="IPR023996">
    <property type="entry name" value="TonB-dep_OMP_SusC/RagA"/>
</dbReference>
<dbReference type="SUPFAM" id="SSF56935">
    <property type="entry name" value="Porins"/>
    <property type="match status" value="1"/>
</dbReference>
<evidence type="ECO:0000256" key="3">
    <source>
        <dbReference type="ARBA" id="ARBA00022452"/>
    </source>
</evidence>
<proteinExistence type="inferred from homology"/>
<keyword evidence="2 7" id="KW-0813">Transport</keyword>
<dbReference type="Proteomes" id="UP000192980">
    <property type="component" value="Unassembled WGS sequence"/>
</dbReference>
<dbReference type="EMBL" id="FXAU01000001">
    <property type="protein sequence ID" value="SMG11748.1"/>
    <property type="molecule type" value="Genomic_DNA"/>
</dbReference>
<protein>
    <submittedName>
        <fullName evidence="9">TonB-linked outer membrane protein, SusC/RagA family</fullName>
    </submittedName>
</protein>
<dbReference type="Gene3D" id="2.60.40.1120">
    <property type="entry name" value="Carboxypeptidase-like, regulatory domain"/>
    <property type="match status" value="1"/>
</dbReference>
<sequence length="1065" mass="118241">MEQVQFGVGTCKYSLLKQFKTMKKYGLFQYLYPCMLFFLFIETSSAQETNPIINASLSGTVLDFYTKEPIEGVTVQLEAVTHSVKTDRFGKFQFVTGQKLPFTITLSNIGYEKKTLVVQTSPTVIELKPKVEALDEVVITGYTVQQKKAISGSIATVNFKEDNLAQADQDFVKLLQGKVAGAQITATSGVPGGGVSFVVRGNNSINGNVAPLYVVDGVFLSTTLPVTGGGGNLLSNPLADINPADIESVTILKDANATAIYGSQGANGVVLIKTKRGQRNTASRINFSTKQGFSQAVNKFKAVTGPETGQLLYESWFNTATENQESLASYLTREKPTNWDLVFPFKNGDGSTDFSRDNISNLPTYDRISDLFKNAYQVDYQVALYGGGSNSNHYIGLRYSGQESIVRPNDFNRFSLRVNYDNNVTERLKVGTSYNLARVGRSNVRNNDNDPGGIINSAIFPRSFLPVFDAQGNYLNHATFNNHLRLIEHLDNNYTTWRNTVNLFAEYSILSHLKFKTSGSFDYTSNGTRSFSDFALSNTGAASAGNNLIQVYTAEQLLTYVKSFGNKHDVNFLLGNTINVQQSQNVGASGTNYIFDVLREVSSGGTTSGTSSRNENRLVSFFGNAGYTFDKRYALEFSLRADGSSRFGKNVRWGYFPAGGFIWNVGQERFLRDNTIINGLKLRTTFGLSGNQNGIGDYDALAVWSTNAQSYLDQPSLSPGRLANPDLTWETTRQTNIGTDAVLLNNRLNITFDWYYKYTTNGLQSVVVPSRSGYTSAIRNYTEISNRGLELTVESTNIRKPHFNWQTSFNISRNRNRIEKIPQEQTLGATNRGTSILRQGYPINSFFLYKQLYVDPQTGNAVYEDVDGNGVVNYADRQILGNTEPNFIGGLTNTFNYKGVELSAFLYFTQGNHLLNMHNFFLVHGGIQNGIGFDPRQLQRWQKTGDVTDIPKMTRYALNPEQNNAPANNYTGQVANLSSRYLEDGSFLRLRNVSIGYTLPQALAAKLKLYRLKATVSATNLWTWTNYGGLDPEVSAQSTNQNTAGYDWATVPQPRTFEFILNITL</sequence>
<evidence type="ECO:0000313" key="10">
    <source>
        <dbReference type="Proteomes" id="UP000192980"/>
    </source>
</evidence>
<evidence type="ECO:0000256" key="1">
    <source>
        <dbReference type="ARBA" id="ARBA00004571"/>
    </source>
</evidence>
<gene>
    <name evidence="9" type="ORF">SAMN05660862_0628</name>
</gene>
<dbReference type="InterPro" id="IPR036942">
    <property type="entry name" value="Beta-barrel_TonB_sf"/>
</dbReference>
<dbReference type="AlphaFoldDB" id="A0A1X7IC92"/>
<dbReference type="InterPro" id="IPR008969">
    <property type="entry name" value="CarboxyPept-like_regulatory"/>
</dbReference>
<accession>A0A1X7IC92</accession>
<dbReference type="Pfam" id="PF07715">
    <property type="entry name" value="Plug"/>
    <property type="match status" value="1"/>
</dbReference>
<keyword evidence="6 7" id="KW-0998">Cell outer membrane</keyword>
<dbReference type="Pfam" id="PF13715">
    <property type="entry name" value="CarbopepD_reg_2"/>
    <property type="match status" value="1"/>
</dbReference>
<dbReference type="Gene3D" id="2.40.170.20">
    <property type="entry name" value="TonB-dependent receptor, beta-barrel domain"/>
    <property type="match status" value="1"/>
</dbReference>
<dbReference type="PROSITE" id="PS52016">
    <property type="entry name" value="TONB_DEPENDENT_REC_3"/>
    <property type="match status" value="1"/>
</dbReference>
<keyword evidence="10" id="KW-1185">Reference proteome</keyword>
<comment type="similarity">
    <text evidence="7">Belongs to the TonB-dependent receptor family.</text>
</comment>
<evidence type="ECO:0000256" key="6">
    <source>
        <dbReference type="ARBA" id="ARBA00023237"/>
    </source>
</evidence>
<dbReference type="GO" id="GO:0009279">
    <property type="term" value="C:cell outer membrane"/>
    <property type="evidence" value="ECO:0007669"/>
    <property type="project" value="UniProtKB-SubCell"/>
</dbReference>
<dbReference type="Gene3D" id="2.170.130.10">
    <property type="entry name" value="TonB-dependent receptor, plug domain"/>
    <property type="match status" value="1"/>
</dbReference>
<feature type="domain" description="TonB-dependent receptor plug" evidence="8">
    <location>
        <begin position="151"/>
        <end position="269"/>
    </location>
</feature>
<dbReference type="STRING" id="561061.SAMN05660862_0628"/>
<evidence type="ECO:0000313" key="9">
    <source>
        <dbReference type="EMBL" id="SMG11748.1"/>
    </source>
</evidence>
<dbReference type="InterPro" id="IPR037066">
    <property type="entry name" value="Plug_dom_sf"/>
</dbReference>
<keyword evidence="5 7" id="KW-0472">Membrane</keyword>
<dbReference type="InterPro" id="IPR012910">
    <property type="entry name" value="Plug_dom"/>
</dbReference>
<dbReference type="SUPFAM" id="SSF49464">
    <property type="entry name" value="Carboxypeptidase regulatory domain-like"/>
    <property type="match status" value="1"/>
</dbReference>
<name>A0A1X7IC92_9SPHI</name>